<name>A0A654FAV2_ARATH</name>
<evidence type="ECO:0000313" key="2">
    <source>
        <dbReference type="EMBL" id="VYS58686.1"/>
    </source>
</evidence>
<gene>
    <name evidence="2" type="ORF">AN1_LOCUS14131</name>
</gene>
<dbReference type="EMBL" id="CACRSJ010000106">
    <property type="protein sequence ID" value="VYS58686.1"/>
    <property type="molecule type" value="Genomic_DNA"/>
</dbReference>
<accession>A0A654FAV2</accession>
<protein>
    <recommendedName>
        <fullName evidence="1">RPW8 domain-containing protein</fullName>
    </recommendedName>
</protein>
<evidence type="ECO:0000259" key="1">
    <source>
        <dbReference type="PROSITE" id="PS51153"/>
    </source>
</evidence>
<organism evidence="2 3">
    <name type="scientific">Arabidopsis thaliana</name>
    <name type="common">Mouse-ear cress</name>
    <dbReference type="NCBI Taxonomy" id="3702"/>
    <lineage>
        <taxon>Eukaryota</taxon>
        <taxon>Viridiplantae</taxon>
        <taxon>Streptophyta</taxon>
        <taxon>Embryophyta</taxon>
        <taxon>Tracheophyta</taxon>
        <taxon>Spermatophyta</taxon>
        <taxon>Magnoliopsida</taxon>
        <taxon>eudicotyledons</taxon>
        <taxon>Gunneridae</taxon>
        <taxon>Pentapetalae</taxon>
        <taxon>rosids</taxon>
        <taxon>malvids</taxon>
        <taxon>Brassicales</taxon>
        <taxon>Brassicaceae</taxon>
        <taxon>Camelineae</taxon>
        <taxon>Arabidopsis</taxon>
    </lineage>
</organism>
<proteinExistence type="predicted"/>
<dbReference type="AlphaFoldDB" id="A0A654FAV2"/>
<sequence>MAVTDYFAGEIATELLKQLFLISARAGRYKNTADNLSTLIENIQPTIKEIQYSGVELPAHRQAQIRILFESLEKGKKLMDKFLTCNRWNMIRQLYLMKKMEKLEKTLSDFFRASILTHILADLHLLRANSDERSHEHVTSTKGCDYGLGSIQYQHIQPNLDMDMRVTILEAEFRTFSNNVINNMLAMKRAQDVLLRANGFDPETLLPMMSPPAASMNPPA</sequence>
<dbReference type="InterPro" id="IPR008808">
    <property type="entry name" value="Powdery_mildew-R_dom"/>
</dbReference>
<feature type="domain" description="RPW8" evidence="1">
    <location>
        <begin position="1"/>
        <end position="149"/>
    </location>
</feature>
<dbReference type="Pfam" id="PF05659">
    <property type="entry name" value="RPW8"/>
    <property type="match status" value="1"/>
</dbReference>
<evidence type="ECO:0000313" key="3">
    <source>
        <dbReference type="Proteomes" id="UP000426265"/>
    </source>
</evidence>
<dbReference type="Proteomes" id="UP000426265">
    <property type="component" value="Unassembled WGS sequence"/>
</dbReference>
<dbReference type="ExpressionAtlas" id="A0A654FAV2">
    <property type="expression patterns" value="baseline and differential"/>
</dbReference>
<reference evidence="2 3" key="1">
    <citation type="submission" date="2019-11" db="EMBL/GenBank/DDBJ databases">
        <authorList>
            <person name="Jiao W.-B."/>
            <person name="Schneeberger K."/>
        </authorList>
    </citation>
    <scope>NUCLEOTIDE SEQUENCE [LARGE SCALE GENOMIC DNA]</scope>
    <source>
        <strain evidence="3">cv. An-1</strain>
    </source>
</reference>
<dbReference type="PROSITE" id="PS51153">
    <property type="entry name" value="RPW8"/>
    <property type="match status" value="1"/>
</dbReference>